<keyword evidence="2" id="KW-0479">Metal-binding</keyword>
<dbReference type="PANTHER" id="PTHR23234">
    <property type="entry name" value="ZNF44 PROTEIN"/>
    <property type="match status" value="1"/>
</dbReference>
<dbReference type="GO" id="GO:0008270">
    <property type="term" value="F:zinc ion binding"/>
    <property type="evidence" value="ECO:0007669"/>
    <property type="project" value="UniProtKB-KW"/>
</dbReference>
<evidence type="ECO:0000313" key="7">
    <source>
        <dbReference type="EMBL" id="ERE89226.1"/>
    </source>
</evidence>
<comment type="subcellular location">
    <subcellularLocation>
        <location evidence="1">Nucleus</location>
    </subcellularLocation>
</comment>
<dbReference type="AlphaFoldDB" id="A0A061IMS8"/>
<feature type="domain" description="KRAB" evidence="6">
    <location>
        <begin position="3"/>
        <end position="74"/>
    </location>
</feature>
<dbReference type="Pfam" id="PF01352">
    <property type="entry name" value="KRAB"/>
    <property type="match status" value="1"/>
</dbReference>
<protein>
    <submittedName>
        <fullName evidence="7">Zinc finger protein</fullName>
    </submittedName>
</protein>
<evidence type="ECO:0000313" key="8">
    <source>
        <dbReference type="Proteomes" id="UP000030759"/>
    </source>
</evidence>
<proteinExistence type="predicted"/>
<evidence type="ECO:0000256" key="4">
    <source>
        <dbReference type="ARBA" id="ARBA00022771"/>
    </source>
</evidence>
<keyword evidence="5" id="KW-0862">Zinc</keyword>
<keyword evidence="4" id="KW-0863">Zinc-finger</keyword>
<dbReference type="InterPro" id="IPR036051">
    <property type="entry name" value="KRAB_dom_sf"/>
</dbReference>
<evidence type="ECO:0000256" key="1">
    <source>
        <dbReference type="ARBA" id="ARBA00004123"/>
    </source>
</evidence>
<organism evidence="7 8">
    <name type="scientific">Cricetulus griseus</name>
    <name type="common">Chinese hamster</name>
    <name type="synonym">Cricetulus barabensis griseus</name>
    <dbReference type="NCBI Taxonomy" id="10029"/>
    <lineage>
        <taxon>Eukaryota</taxon>
        <taxon>Metazoa</taxon>
        <taxon>Chordata</taxon>
        <taxon>Craniata</taxon>
        <taxon>Vertebrata</taxon>
        <taxon>Euteleostomi</taxon>
        <taxon>Mammalia</taxon>
        <taxon>Eutheria</taxon>
        <taxon>Euarchontoglires</taxon>
        <taxon>Glires</taxon>
        <taxon>Rodentia</taxon>
        <taxon>Myomorpha</taxon>
        <taxon>Muroidea</taxon>
        <taxon>Cricetidae</taxon>
        <taxon>Cricetinae</taxon>
        <taxon>Cricetulus</taxon>
    </lineage>
</organism>
<dbReference type="InterPro" id="IPR050758">
    <property type="entry name" value="Znf_C2H2-type"/>
</dbReference>
<dbReference type="Proteomes" id="UP000030759">
    <property type="component" value="Unassembled WGS sequence"/>
</dbReference>
<gene>
    <name evidence="7" type="ORF">H671_1g2498</name>
</gene>
<dbReference type="CDD" id="cd07765">
    <property type="entry name" value="KRAB_A-box"/>
    <property type="match status" value="1"/>
</dbReference>
<dbReference type="SUPFAM" id="SSF109640">
    <property type="entry name" value="KRAB domain (Kruppel-associated box)"/>
    <property type="match status" value="1"/>
</dbReference>
<dbReference type="PROSITE" id="PS50805">
    <property type="entry name" value="KRAB"/>
    <property type="match status" value="1"/>
</dbReference>
<dbReference type="InterPro" id="IPR001909">
    <property type="entry name" value="KRAB"/>
</dbReference>
<reference evidence="8" key="1">
    <citation type="journal article" date="2013" name="Nat. Biotechnol.">
        <title>Chinese hamster genome sequenced from sorted chromosomes.</title>
        <authorList>
            <person name="Brinkrolf K."/>
            <person name="Rupp O."/>
            <person name="Laux H."/>
            <person name="Kollin F."/>
            <person name="Ernst W."/>
            <person name="Linke B."/>
            <person name="Kofler R."/>
            <person name="Romand S."/>
            <person name="Hesse F."/>
            <person name="Budach W.E."/>
            <person name="Galosy S."/>
            <person name="Muller D."/>
            <person name="Noll T."/>
            <person name="Wienberg J."/>
            <person name="Jostock T."/>
            <person name="Leonard M."/>
            <person name="Grillari J."/>
            <person name="Tauch A."/>
            <person name="Goesmann A."/>
            <person name="Helk B."/>
            <person name="Mott J.E."/>
            <person name="Puhler A."/>
            <person name="Borth N."/>
        </authorList>
    </citation>
    <scope>NUCLEOTIDE SEQUENCE [LARGE SCALE GENOMIC DNA]</scope>
    <source>
        <strain evidence="8">17A/GY</strain>
    </source>
</reference>
<sequence length="80" mass="9441">NAVTYDDVRVNFTPDEWAILDPFQKNLYKEVMLDTYKNLTDIGYNLKDHNIEEPDQISTQHGSLLHHERVHIEEKPCECI</sequence>
<evidence type="ECO:0000259" key="6">
    <source>
        <dbReference type="PROSITE" id="PS50805"/>
    </source>
</evidence>
<evidence type="ECO:0000256" key="2">
    <source>
        <dbReference type="ARBA" id="ARBA00022723"/>
    </source>
</evidence>
<dbReference type="GO" id="GO:0006355">
    <property type="term" value="P:regulation of DNA-templated transcription"/>
    <property type="evidence" value="ECO:0007669"/>
    <property type="project" value="InterPro"/>
</dbReference>
<evidence type="ECO:0000256" key="3">
    <source>
        <dbReference type="ARBA" id="ARBA00022737"/>
    </source>
</evidence>
<feature type="non-terminal residue" evidence="7">
    <location>
        <position position="1"/>
    </location>
</feature>
<dbReference type="GO" id="GO:0005634">
    <property type="term" value="C:nucleus"/>
    <property type="evidence" value="ECO:0007669"/>
    <property type="project" value="UniProtKB-SubCell"/>
</dbReference>
<keyword evidence="3" id="KW-0677">Repeat</keyword>
<dbReference type="Gene3D" id="6.10.140.140">
    <property type="match status" value="1"/>
</dbReference>
<name>A0A061IMS8_CRIGR</name>
<dbReference type="PANTHER" id="PTHR23234:SF10">
    <property type="entry name" value="RIKEN CDNA 6720489N17 GENE-RELATED"/>
    <property type="match status" value="1"/>
</dbReference>
<evidence type="ECO:0000256" key="5">
    <source>
        <dbReference type="ARBA" id="ARBA00022833"/>
    </source>
</evidence>
<dbReference type="SMART" id="SM00349">
    <property type="entry name" value="KRAB"/>
    <property type="match status" value="1"/>
</dbReference>
<accession>A0A061IMS8</accession>
<dbReference type="EMBL" id="KE664918">
    <property type="protein sequence ID" value="ERE89226.1"/>
    <property type="molecule type" value="Genomic_DNA"/>
</dbReference>